<keyword evidence="2" id="KW-0413">Isomerase</keyword>
<sequence>MIQRREFIRRSAFAAVLTGMGLDLSASPVNSLNLNVGACDWSIGQSSNPAGLALAKKIGLDGLQVNLGNIENKLHLRDPKIQNQYLEQSKSLGIPISSLAIGELNSFPYKSDPQTEAWVSESIDVAQAMNLPVILLAFFNKNDLRGDSQGKKEVIRRLKAVAPKAEKAGVILGIESYLSAAEHLEILDAVGSSAVKIYYDFRNSADAGHPIYEEIPLLAKEHFCEIHIKENGKLLRDGDLDWPRIGELLAKSDYKGSGWMQIEWSTPEGAEIVSAYQDNLTFVTKKINQQ</sequence>
<evidence type="ECO:0000313" key="2">
    <source>
        <dbReference type="EMBL" id="REG82044.1"/>
    </source>
</evidence>
<dbReference type="AlphaFoldDB" id="A0A3E0DH73"/>
<accession>A0A3E0DH73</accession>
<dbReference type="RefSeq" id="WP_086542637.1">
    <property type="nucleotide sequence ID" value="NZ_MSSW01000051.1"/>
</dbReference>
<dbReference type="InterPro" id="IPR036237">
    <property type="entry name" value="Xyl_isomerase-like_sf"/>
</dbReference>
<dbReference type="OrthoDB" id="1411356at2"/>
<dbReference type="GO" id="GO:0016853">
    <property type="term" value="F:isomerase activity"/>
    <property type="evidence" value="ECO:0007669"/>
    <property type="project" value="UniProtKB-KW"/>
</dbReference>
<reference evidence="2 3" key="1">
    <citation type="submission" date="2018-08" db="EMBL/GenBank/DDBJ databases">
        <title>Genomic Encyclopedia of Archaeal and Bacterial Type Strains, Phase II (KMG-II): from individual species to whole genera.</title>
        <authorList>
            <person name="Goeker M."/>
        </authorList>
    </citation>
    <scope>NUCLEOTIDE SEQUENCE [LARGE SCALE GENOMIC DNA]</scope>
    <source>
        <strain evidence="2 3">DSM 15986</strain>
    </source>
</reference>
<comment type="caution">
    <text evidence="2">The sequence shown here is derived from an EMBL/GenBank/DDBJ whole genome shotgun (WGS) entry which is preliminary data.</text>
</comment>
<protein>
    <submittedName>
        <fullName evidence="2">Sugar phosphate isomerase/epimerase</fullName>
    </submittedName>
</protein>
<dbReference type="Gene3D" id="3.20.20.150">
    <property type="entry name" value="Divalent-metal-dependent TIM barrel enzymes"/>
    <property type="match status" value="1"/>
</dbReference>
<gene>
    <name evidence="2" type="ORF">C8N25_12333</name>
</gene>
<dbReference type="Pfam" id="PF01261">
    <property type="entry name" value="AP_endonuc_2"/>
    <property type="match status" value="1"/>
</dbReference>
<keyword evidence="3" id="KW-1185">Reference proteome</keyword>
<evidence type="ECO:0000313" key="3">
    <source>
        <dbReference type="Proteomes" id="UP000256405"/>
    </source>
</evidence>
<dbReference type="InterPro" id="IPR050312">
    <property type="entry name" value="IolE/XylAMocC-like"/>
</dbReference>
<feature type="domain" description="Xylose isomerase-like TIM barrel" evidence="1">
    <location>
        <begin position="52"/>
        <end position="276"/>
    </location>
</feature>
<dbReference type="EMBL" id="QUNF01000023">
    <property type="protein sequence ID" value="REG82044.1"/>
    <property type="molecule type" value="Genomic_DNA"/>
</dbReference>
<proteinExistence type="predicted"/>
<organism evidence="2 3">
    <name type="scientific">Algoriphagus antarcticus</name>
    <dbReference type="NCBI Taxonomy" id="238540"/>
    <lineage>
        <taxon>Bacteria</taxon>
        <taxon>Pseudomonadati</taxon>
        <taxon>Bacteroidota</taxon>
        <taxon>Cytophagia</taxon>
        <taxon>Cytophagales</taxon>
        <taxon>Cyclobacteriaceae</taxon>
        <taxon>Algoriphagus</taxon>
    </lineage>
</organism>
<dbReference type="SUPFAM" id="SSF51658">
    <property type="entry name" value="Xylose isomerase-like"/>
    <property type="match status" value="1"/>
</dbReference>
<dbReference type="PANTHER" id="PTHR12110">
    <property type="entry name" value="HYDROXYPYRUVATE ISOMERASE"/>
    <property type="match status" value="1"/>
</dbReference>
<dbReference type="Proteomes" id="UP000256405">
    <property type="component" value="Unassembled WGS sequence"/>
</dbReference>
<dbReference type="InterPro" id="IPR013022">
    <property type="entry name" value="Xyl_isomerase-like_TIM-brl"/>
</dbReference>
<dbReference type="PANTHER" id="PTHR12110:SF53">
    <property type="entry name" value="BLR5974 PROTEIN"/>
    <property type="match status" value="1"/>
</dbReference>
<name>A0A3E0DH73_9BACT</name>
<evidence type="ECO:0000259" key="1">
    <source>
        <dbReference type="Pfam" id="PF01261"/>
    </source>
</evidence>